<dbReference type="EMBL" id="CAJNNV010026860">
    <property type="protein sequence ID" value="CAE8619158.1"/>
    <property type="molecule type" value="Genomic_DNA"/>
</dbReference>
<gene>
    <name evidence="2" type="ORF">PGLA1383_LOCUS36751</name>
</gene>
<reference evidence="2" key="1">
    <citation type="submission" date="2021-02" db="EMBL/GenBank/DDBJ databases">
        <authorList>
            <person name="Dougan E. K."/>
            <person name="Rhodes N."/>
            <person name="Thang M."/>
            <person name="Chan C."/>
        </authorList>
    </citation>
    <scope>NUCLEOTIDE SEQUENCE</scope>
</reference>
<feature type="compositionally biased region" description="Acidic residues" evidence="1">
    <location>
        <begin position="69"/>
        <end position="81"/>
    </location>
</feature>
<comment type="caution">
    <text evidence="2">The sequence shown here is derived from an EMBL/GenBank/DDBJ whole genome shotgun (WGS) entry which is preliminary data.</text>
</comment>
<name>A0A813G273_POLGL</name>
<organism evidence="2 3">
    <name type="scientific">Polarella glacialis</name>
    <name type="common">Dinoflagellate</name>
    <dbReference type="NCBI Taxonomy" id="89957"/>
    <lineage>
        <taxon>Eukaryota</taxon>
        <taxon>Sar</taxon>
        <taxon>Alveolata</taxon>
        <taxon>Dinophyceae</taxon>
        <taxon>Suessiales</taxon>
        <taxon>Suessiaceae</taxon>
        <taxon>Polarella</taxon>
    </lineage>
</organism>
<evidence type="ECO:0000313" key="2">
    <source>
        <dbReference type="EMBL" id="CAE8619158.1"/>
    </source>
</evidence>
<accession>A0A813G273</accession>
<evidence type="ECO:0000256" key="1">
    <source>
        <dbReference type="SAM" id="MobiDB-lite"/>
    </source>
</evidence>
<proteinExistence type="predicted"/>
<dbReference type="AlphaFoldDB" id="A0A813G273"/>
<dbReference type="Proteomes" id="UP000654075">
    <property type="component" value="Unassembled WGS sequence"/>
</dbReference>
<evidence type="ECO:0000313" key="3">
    <source>
        <dbReference type="Proteomes" id="UP000654075"/>
    </source>
</evidence>
<keyword evidence="3" id="KW-1185">Reference proteome</keyword>
<feature type="region of interest" description="Disordered" evidence="1">
    <location>
        <begin position="67"/>
        <end position="88"/>
    </location>
</feature>
<sequence length="88" mass="9559">LPMSHSVRPTLFCSLEDIIGAIFSNQAGDIFGSFAAGGHAPTMPFQAAQQSRWRRYLGLATLRENQDGLSEDEVSDTEEDSACSHSDL</sequence>
<protein>
    <submittedName>
        <fullName evidence="2">Uncharacterized protein</fullName>
    </submittedName>
</protein>
<feature type="non-terminal residue" evidence="2">
    <location>
        <position position="1"/>
    </location>
</feature>